<keyword evidence="1" id="KW-0812">Transmembrane</keyword>
<gene>
    <name evidence="2" type="ORF">BLA17378_05287</name>
</gene>
<accession>A0ABY6Y2C0</accession>
<feature type="transmembrane region" description="Helical" evidence="1">
    <location>
        <begin position="20"/>
        <end position="39"/>
    </location>
</feature>
<proteinExistence type="predicted"/>
<protein>
    <submittedName>
        <fullName evidence="2">Phage membrane protein</fullName>
    </submittedName>
</protein>
<comment type="caution">
    <text evidence="2">The sequence shown here is derived from an EMBL/GenBank/DDBJ whole genome shotgun (WGS) entry which is preliminary data.</text>
</comment>
<keyword evidence="1" id="KW-1133">Transmembrane helix</keyword>
<dbReference type="Proteomes" id="UP000494120">
    <property type="component" value="Unassembled WGS sequence"/>
</dbReference>
<evidence type="ECO:0000313" key="3">
    <source>
        <dbReference type="Proteomes" id="UP000494120"/>
    </source>
</evidence>
<organism evidence="2 3">
    <name type="scientific">Burkholderia aenigmatica</name>
    <dbReference type="NCBI Taxonomy" id="2015348"/>
    <lineage>
        <taxon>Bacteria</taxon>
        <taxon>Pseudomonadati</taxon>
        <taxon>Pseudomonadota</taxon>
        <taxon>Betaproteobacteria</taxon>
        <taxon>Burkholderiales</taxon>
        <taxon>Burkholderiaceae</taxon>
        <taxon>Burkholderia</taxon>
        <taxon>Burkholderia cepacia complex</taxon>
    </lineage>
</organism>
<evidence type="ECO:0000313" key="2">
    <source>
        <dbReference type="EMBL" id="VWD01763.1"/>
    </source>
</evidence>
<keyword evidence="1" id="KW-0472">Membrane</keyword>
<reference evidence="2 3" key="1">
    <citation type="submission" date="2019-09" db="EMBL/GenBank/DDBJ databases">
        <authorList>
            <person name="Depoorter E."/>
        </authorList>
    </citation>
    <scope>NUCLEOTIDE SEQUENCE [LARGE SCALE GENOMIC DNA]</scope>
    <source>
        <strain evidence="2 3">R-17378</strain>
    </source>
</reference>
<sequence>MNTPFDYLGALLDRLFEWNPIAGYLVALTIAAACTFVLARLNADGTAIAAFVTRPA</sequence>
<name>A0ABY6Y2C0_9BURK</name>
<dbReference type="EMBL" id="CABVQG010000021">
    <property type="protein sequence ID" value="VWD01763.1"/>
    <property type="molecule type" value="Genomic_DNA"/>
</dbReference>
<keyword evidence="3" id="KW-1185">Reference proteome</keyword>
<evidence type="ECO:0000256" key="1">
    <source>
        <dbReference type="SAM" id="Phobius"/>
    </source>
</evidence>
<dbReference type="RefSeq" id="WP_174959639.1">
    <property type="nucleotide sequence ID" value="NZ_CABVQG010000021.1"/>
</dbReference>